<evidence type="ECO:0000256" key="5">
    <source>
        <dbReference type="SAM" id="Phobius"/>
    </source>
</evidence>
<proteinExistence type="predicted"/>
<dbReference type="GO" id="GO:0016020">
    <property type="term" value="C:membrane"/>
    <property type="evidence" value="ECO:0007669"/>
    <property type="project" value="UniProtKB-SubCell"/>
</dbReference>
<name>A0A328C745_9DELT</name>
<keyword evidence="4 5" id="KW-0472">Membrane</keyword>
<evidence type="ECO:0000256" key="3">
    <source>
        <dbReference type="ARBA" id="ARBA00022989"/>
    </source>
</evidence>
<organism evidence="6 7">
    <name type="scientific">Lujinxingia litoralis</name>
    <dbReference type="NCBI Taxonomy" id="2211119"/>
    <lineage>
        <taxon>Bacteria</taxon>
        <taxon>Deltaproteobacteria</taxon>
        <taxon>Bradymonadales</taxon>
        <taxon>Lujinxingiaceae</taxon>
        <taxon>Lujinxingia</taxon>
    </lineage>
</organism>
<accession>A0A328C745</accession>
<dbReference type="Pfam" id="PF07681">
    <property type="entry name" value="DoxX"/>
    <property type="match status" value="1"/>
</dbReference>
<dbReference type="EMBL" id="QHKO01000011">
    <property type="protein sequence ID" value="RAL20354.1"/>
    <property type="molecule type" value="Genomic_DNA"/>
</dbReference>
<dbReference type="InterPro" id="IPR032808">
    <property type="entry name" value="DoxX"/>
</dbReference>
<comment type="subcellular location">
    <subcellularLocation>
        <location evidence="1">Membrane</location>
        <topology evidence="1">Multi-pass membrane protein</topology>
    </subcellularLocation>
</comment>
<evidence type="ECO:0000313" key="6">
    <source>
        <dbReference type="EMBL" id="RAL20354.1"/>
    </source>
</evidence>
<feature type="transmembrane region" description="Helical" evidence="5">
    <location>
        <begin position="104"/>
        <end position="123"/>
    </location>
</feature>
<gene>
    <name evidence="6" type="ORF">DL240_17380</name>
</gene>
<evidence type="ECO:0000256" key="1">
    <source>
        <dbReference type="ARBA" id="ARBA00004141"/>
    </source>
</evidence>
<dbReference type="Proteomes" id="UP000249169">
    <property type="component" value="Unassembled WGS sequence"/>
</dbReference>
<evidence type="ECO:0000256" key="2">
    <source>
        <dbReference type="ARBA" id="ARBA00022692"/>
    </source>
</evidence>
<protein>
    <submittedName>
        <fullName evidence="6">DoxX family protein</fullName>
    </submittedName>
</protein>
<feature type="transmembrane region" description="Helical" evidence="5">
    <location>
        <begin position="7"/>
        <end position="25"/>
    </location>
</feature>
<dbReference type="AlphaFoldDB" id="A0A328C745"/>
<keyword evidence="2 5" id="KW-0812">Transmembrane</keyword>
<evidence type="ECO:0000256" key="4">
    <source>
        <dbReference type="ARBA" id="ARBA00023136"/>
    </source>
</evidence>
<feature type="transmembrane region" description="Helical" evidence="5">
    <location>
        <begin position="45"/>
        <end position="64"/>
    </location>
</feature>
<evidence type="ECO:0000313" key="7">
    <source>
        <dbReference type="Proteomes" id="UP000249169"/>
    </source>
</evidence>
<sequence length="150" mass="16429">MSDLRKSSFLMGRIVAGFFYLIMGLNHFGQWGSLSAYAAEKGVPWASLAVGVSGVLLVMGGISVALGLRPVLGVLCVVLALLPITLIMHNFWAIDDAAARQIELTSFLKNGGLIGSALIFTAIRHPWPMSLDEWLDTWSFRQRLRQAEEP</sequence>
<keyword evidence="7" id="KW-1185">Reference proteome</keyword>
<dbReference type="RefSeq" id="WP_111731170.1">
    <property type="nucleotide sequence ID" value="NZ_QHKO01000011.1"/>
</dbReference>
<keyword evidence="3 5" id="KW-1133">Transmembrane helix</keyword>
<reference evidence="6 7" key="1">
    <citation type="submission" date="2018-05" db="EMBL/GenBank/DDBJ databases">
        <title>Lujinxingia marina gen. nov. sp. nov., a new facultative anaerobic member of the class Deltaproteobacteria, and proposal of Lujinxingaceae fam. nov.</title>
        <authorList>
            <person name="Li C.-M."/>
        </authorList>
    </citation>
    <scope>NUCLEOTIDE SEQUENCE [LARGE SCALE GENOMIC DNA]</scope>
    <source>
        <strain evidence="6 7">B210</strain>
    </source>
</reference>
<feature type="transmembrane region" description="Helical" evidence="5">
    <location>
        <begin position="71"/>
        <end position="92"/>
    </location>
</feature>
<dbReference type="OrthoDB" id="9792760at2"/>
<comment type="caution">
    <text evidence="6">The sequence shown here is derived from an EMBL/GenBank/DDBJ whole genome shotgun (WGS) entry which is preliminary data.</text>
</comment>